<name>A0A023DH66_9BACL</name>
<accession>A0A023DH66</accession>
<dbReference type="OrthoDB" id="2081028at2"/>
<dbReference type="GeneID" id="301191461"/>
<evidence type="ECO:0000313" key="3">
    <source>
        <dbReference type="Proteomes" id="UP000023561"/>
    </source>
</evidence>
<evidence type="ECO:0000256" key="1">
    <source>
        <dbReference type="SAM" id="Phobius"/>
    </source>
</evidence>
<dbReference type="RefSeq" id="WP_017437624.1">
    <property type="nucleotide sequence ID" value="NZ_BAWO01000047.1"/>
</dbReference>
<keyword evidence="3" id="KW-1185">Reference proteome</keyword>
<comment type="caution">
    <text evidence="2">The sequence shown here is derived from an EMBL/GenBank/DDBJ whole genome shotgun (WGS) entry which is preliminary data.</text>
</comment>
<reference evidence="2 3" key="1">
    <citation type="submission" date="2014-04" db="EMBL/GenBank/DDBJ databases">
        <title>Whole genome shotgun sequence of Geobacillus caldoxylosilyticus NBRC 107762.</title>
        <authorList>
            <person name="Hosoyama A."/>
            <person name="Hosoyama Y."/>
            <person name="Katano-Makiyama Y."/>
            <person name="Tsuchikane K."/>
            <person name="Ohji S."/>
            <person name="Ichikawa N."/>
            <person name="Yamazoe A."/>
            <person name="Fujita N."/>
        </authorList>
    </citation>
    <scope>NUCLEOTIDE SEQUENCE [LARGE SCALE GENOMIC DNA]</scope>
    <source>
        <strain evidence="2 3">NBRC 107762</strain>
    </source>
</reference>
<keyword evidence="1" id="KW-1133">Transmembrane helix</keyword>
<proteinExistence type="predicted"/>
<dbReference type="InterPro" id="IPR018770">
    <property type="entry name" value="ChloroindolylP_hydrolase"/>
</dbReference>
<protein>
    <recommendedName>
        <fullName evidence="4">5-bromo-4-chloroindolyl phosphate hydrolysis protein</fullName>
    </recommendedName>
</protein>
<dbReference type="Proteomes" id="UP000023561">
    <property type="component" value="Unassembled WGS sequence"/>
</dbReference>
<dbReference type="EMBL" id="BAWO01000047">
    <property type="protein sequence ID" value="GAJ40597.1"/>
    <property type="molecule type" value="Genomic_DNA"/>
</dbReference>
<evidence type="ECO:0000313" key="2">
    <source>
        <dbReference type="EMBL" id="GAJ40597.1"/>
    </source>
</evidence>
<organism evidence="2 3">
    <name type="scientific">Parageobacillus caldoxylosilyticus NBRC 107762</name>
    <dbReference type="NCBI Taxonomy" id="1220594"/>
    <lineage>
        <taxon>Bacteria</taxon>
        <taxon>Bacillati</taxon>
        <taxon>Bacillota</taxon>
        <taxon>Bacilli</taxon>
        <taxon>Bacillales</taxon>
        <taxon>Anoxybacillaceae</taxon>
        <taxon>Saccharococcus</taxon>
    </lineage>
</organism>
<keyword evidence="1" id="KW-0812">Transmembrane</keyword>
<gene>
    <name evidence="2" type="ORF">GCA01S_047_00200</name>
</gene>
<dbReference type="AlphaFoldDB" id="A0A023DH66"/>
<sequence>MKQLLKTLWRWFVSWNIGVVVAIIVFFLADFHVLPSFLSGMGAMFVTSMVMKKRDHRITAQEMFKEEKAYIRSQLHEARKQWKQMRRARYRLRSLVMWQKISRMCMIVDKMIRAVEQHPHQFRIAQPFFLNELPMAATMIEKYVYLTNQPVRSQEMKEVLWKTERLLDELAGTAEKRLLEILSNDVFDLQVEAKMLEQSLEQQKLSETMQWRKENDYETVR</sequence>
<keyword evidence="1" id="KW-0472">Membrane</keyword>
<feature type="transmembrane region" description="Helical" evidence="1">
    <location>
        <begin position="7"/>
        <end position="27"/>
    </location>
</feature>
<evidence type="ECO:0008006" key="4">
    <source>
        <dbReference type="Google" id="ProtNLM"/>
    </source>
</evidence>
<dbReference type="Pfam" id="PF10112">
    <property type="entry name" value="Halogen_Hydrol"/>
    <property type="match status" value="1"/>
</dbReference>